<evidence type="ECO:0000256" key="1">
    <source>
        <dbReference type="SAM" id="SignalP"/>
    </source>
</evidence>
<keyword evidence="3" id="KW-1185">Reference proteome</keyword>
<comment type="caution">
    <text evidence="2">The sequence shown here is derived from an EMBL/GenBank/DDBJ whole genome shotgun (WGS) entry which is preliminary data.</text>
</comment>
<evidence type="ECO:0000313" key="3">
    <source>
        <dbReference type="Proteomes" id="UP000485058"/>
    </source>
</evidence>
<feature type="signal peptide" evidence="1">
    <location>
        <begin position="1"/>
        <end position="19"/>
    </location>
</feature>
<keyword evidence="1" id="KW-0732">Signal</keyword>
<gene>
    <name evidence="2" type="ORF">HaLaN_27560</name>
</gene>
<feature type="non-terminal residue" evidence="2">
    <location>
        <position position="116"/>
    </location>
</feature>
<proteinExistence type="predicted"/>
<protein>
    <submittedName>
        <fullName evidence="2">Uncharacterized protein</fullName>
    </submittedName>
</protein>
<accession>A0A6A0A8F7</accession>
<name>A0A6A0A8F7_HAELA</name>
<dbReference type="Proteomes" id="UP000485058">
    <property type="component" value="Unassembled WGS sequence"/>
</dbReference>
<sequence>PQHASQLLVLTADLQLLIATCGSPAVQVASDVEAVDWAPHSPLAAFTEGHTLCWLDLTQPEAQVMTSLELQHLAGASLLLESVVWVRPSELVLGAVVVEDEAEGPDAHVLHLRLQG</sequence>
<dbReference type="AlphaFoldDB" id="A0A6A0A8F7"/>
<organism evidence="2 3">
    <name type="scientific">Haematococcus lacustris</name>
    <name type="common">Green alga</name>
    <name type="synonym">Haematococcus pluvialis</name>
    <dbReference type="NCBI Taxonomy" id="44745"/>
    <lineage>
        <taxon>Eukaryota</taxon>
        <taxon>Viridiplantae</taxon>
        <taxon>Chlorophyta</taxon>
        <taxon>core chlorophytes</taxon>
        <taxon>Chlorophyceae</taxon>
        <taxon>CS clade</taxon>
        <taxon>Chlamydomonadales</taxon>
        <taxon>Haematococcaceae</taxon>
        <taxon>Haematococcus</taxon>
    </lineage>
</organism>
<evidence type="ECO:0000313" key="2">
    <source>
        <dbReference type="EMBL" id="GFH28980.1"/>
    </source>
</evidence>
<dbReference type="EMBL" id="BLLF01004126">
    <property type="protein sequence ID" value="GFH28980.1"/>
    <property type="molecule type" value="Genomic_DNA"/>
</dbReference>
<feature type="non-terminal residue" evidence="2">
    <location>
        <position position="1"/>
    </location>
</feature>
<reference evidence="2 3" key="1">
    <citation type="submission" date="2020-02" db="EMBL/GenBank/DDBJ databases">
        <title>Draft genome sequence of Haematococcus lacustris strain NIES-144.</title>
        <authorList>
            <person name="Morimoto D."/>
            <person name="Nakagawa S."/>
            <person name="Yoshida T."/>
            <person name="Sawayama S."/>
        </authorList>
    </citation>
    <scope>NUCLEOTIDE SEQUENCE [LARGE SCALE GENOMIC DNA]</scope>
    <source>
        <strain evidence="2 3">NIES-144</strain>
    </source>
</reference>
<feature type="chain" id="PRO_5025390082" evidence="1">
    <location>
        <begin position="20"/>
        <end position="116"/>
    </location>
</feature>